<feature type="region of interest" description="Disordered" evidence="1">
    <location>
        <begin position="60"/>
        <end position="79"/>
    </location>
</feature>
<dbReference type="Proteomes" id="UP000488956">
    <property type="component" value="Unassembled WGS sequence"/>
</dbReference>
<reference evidence="2 3" key="1">
    <citation type="submission" date="2018-09" db="EMBL/GenBank/DDBJ databases">
        <title>Genomic investigation of the strawberry pathogen Phytophthora fragariae indicates pathogenicity is determined by transcriptional variation in three key races.</title>
        <authorList>
            <person name="Adams T.M."/>
            <person name="Armitage A.D."/>
            <person name="Sobczyk M.K."/>
            <person name="Bates H.J."/>
            <person name="Dunwell J.M."/>
            <person name="Nellist C.F."/>
            <person name="Harrison R.J."/>
        </authorList>
    </citation>
    <scope>NUCLEOTIDE SEQUENCE [LARGE SCALE GENOMIC DNA]</scope>
    <source>
        <strain evidence="2 3">ONT-3</strain>
    </source>
</reference>
<accession>A0A6G0KQF2</accession>
<organism evidence="2 3">
    <name type="scientific">Phytophthora fragariae</name>
    <dbReference type="NCBI Taxonomy" id="53985"/>
    <lineage>
        <taxon>Eukaryota</taxon>
        <taxon>Sar</taxon>
        <taxon>Stramenopiles</taxon>
        <taxon>Oomycota</taxon>
        <taxon>Peronosporomycetes</taxon>
        <taxon>Peronosporales</taxon>
        <taxon>Peronosporaceae</taxon>
        <taxon>Phytophthora</taxon>
    </lineage>
</organism>
<comment type="caution">
    <text evidence="2">The sequence shown here is derived from an EMBL/GenBank/DDBJ whole genome shotgun (WGS) entry which is preliminary data.</text>
</comment>
<sequence>MPSTASQIQASSIGTGVSPAGACSLAVVVALSATGAPSPRESFAVKHGEALGFVLRSSKIPSLPAGKLGSGDKAIRDAR</sequence>
<proteinExistence type="predicted"/>
<protein>
    <submittedName>
        <fullName evidence="2">Uncharacterized protein</fullName>
    </submittedName>
</protein>
<evidence type="ECO:0000256" key="1">
    <source>
        <dbReference type="SAM" id="MobiDB-lite"/>
    </source>
</evidence>
<evidence type="ECO:0000313" key="2">
    <source>
        <dbReference type="EMBL" id="KAE9094767.1"/>
    </source>
</evidence>
<dbReference type="EMBL" id="QXFX01001194">
    <property type="protein sequence ID" value="KAE9094767.1"/>
    <property type="molecule type" value="Genomic_DNA"/>
</dbReference>
<evidence type="ECO:0000313" key="3">
    <source>
        <dbReference type="Proteomes" id="UP000488956"/>
    </source>
</evidence>
<dbReference type="AlphaFoldDB" id="A0A6G0KQF2"/>
<name>A0A6G0KQF2_9STRA</name>
<gene>
    <name evidence="2" type="ORF">PF010_g16967</name>
</gene>